<name>A0A3L6KZS0_9TRYP</name>
<keyword evidence="8" id="KW-0449">Lipoprotein</keyword>
<keyword evidence="3" id="KW-1003">Cell membrane</keyword>
<protein>
    <submittedName>
        <fullName evidence="11">Trypanosomal VSG domain containing protein</fullName>
    </submittedName>
</protein>
<dbReference type="Proteomes" id="UP000266743">
    <property type="component" value="Chromosome 11"/>
</dbReference>
<dbReference type="InterPro" id="IPR025932">
    <property type="entry name" value="Trypano_VSG_B_N_dom"/>
</dbReference>
<comment type="subcellular location">
    <subcellularLocation>
        <location evidence="2">Cell membrane</location>
        <topology evidence="2">Lipid-anchor</topology>
        <topology evidence="2">GPI-anchor</topology>
    </subcellularLocation>
</comment>
<evidence type="ECO:0000256" key="1">
    <source>
        <dbReference type="ARBA" id="ARBA00002523"/>
    </source>
</evidence>
<evidence type="ECO:0000256" key="6">
    <source>
        <dbReference type="ARBA" id="ARBA00023136"/>
    </source>
</evidence>
<comment type="caution">
    <text evidence="11">The sequence shown here is derived from an EMBL/GenBank/DDBJ whole genome shotgun (WGS) entry which is preliminary data.</text>
</comment>
<keyword evidence="7" id="KW-0325">Glycoprotein</keyword>
<sequence length="171" mass="19324">MLGLCDRYSVIQITSAELRSRLNKVAGMIKRTTSARYFGEFLQTQCNGQTNNGMCFNITDITTTKGSPLSAIPWMQQLYDVAETLAKHEKAVTVWKKAQAEIESKFSTPRRELYAEPIPEPESTTVKGMEDKNKEVNRDQKELECEAIQKQAECKSDGTCKWEVKAKDGPH</sequence>
<feature type="domain" description="Trypanosome variant surface glycoprotein B-type N-terminal" evidence="10">
    <location>
        <begin position="4"/>
        <end position="103"/>
    </location>
</feature>
<keyword evidence="4" id="KW-0336">GPI-anchor</keyword>
<comment type="function">
    <text evidence="1">VSG forms a coat on the surface of the parasite. The trypanosome evades the immune response of the host by expressing a series of antigenically distinct VSGs from an estimated 1000 VSG genes.</text>
</comment>
<evidence type="ECO:0000259" key="10">
    <source>
        <dbReference type="Pfam" id="PF13206"/>
    </source>
</evidence>
<dbReference type="GO" id="GO:0005886">
    <property type="term" value="C:plasma membrane"/>
    <property type="evidence" value="ECO:0007669"/>
    <property type="project" value="UniProtKB-SubCell"/>
</dbReference>
<dbReference type="Pfam" id="PF13206">
    <property type="entry name" value="VSG_B"/>
    <property type="match status" value="1"/>
</dbReference>
<dbReference type="GO" id="GO:0098552">
    <property type="term" value="C:side of membrane"/>
    <property type="evidence" value="ECO:0007669"/>
    <property type="project" value="UniProtKB-KW"/>
</dbReference>
<keyword evidence="6" id="KW-0472">Membrane</keyword>
<evidence type="ECO:0000256" key="4">
    <source>
        <dbReference type="ARBA" id="ARBA00022622"/>
    </source>
</evidence>
<evidence type="ECO:0000256" key="2">
    <source>
        <dbReference type="ARBA" id="ARBA00004609"/>
    </source>
</evidence>
<organism evidence="11 12">
    <name type="scientific">Trypanosoma brucei equiperdum</name>
    <dbReference type="NCBI Taxonomy" id="630700"/>
    <lineage>
        <taxon>Eukaryota</taxon>
        <taxon>Discoba</taxon>
        <taxon>Euglenozoa</taxon>
        <taxon>Kinetoplastea</taxon>
        <taxon>Metakinetoplastina</taxon>
        <taxon>Trypanosomatida</taxon>
        <taxon>Trypanosomatidae</taxon>
        <taxon>Trypanosoma</taxon>
    </lineage>
</organism>
<reference evidence="11 12" key="1">
    <citation type="submission" date="2018-09" db="EMBL/GenBank/DDBJ databases">
        <title>whole genome sequence of T. equiperdum IVM-t1 strain.</title>
        <authorList>
            <person name="Suganuma K."/>
        </authorList>
    </citation>
    <scope>NUCLEOTIDE SEQUENCE [LARGE SCALE GENOMIC DNA]</scope>
    <source>
        <strain evidence="11 12">IVM-t1</strain>
    </source>
</reference>
<evidence type="ECO:0000256" key="7">
    <source>
        <dbReference type="ARBA" id="ARBA00023180"/>
    </source>
</evidence>
<accession>A0A3L6KZS0</accession>
<evidence type="ECO:0000256" key="5">
    <source>
        <dbReference type="ARBA" id="ARBA00022729"/>
    </source>
</evidence>
<feature type="region of interest" description="Disordered" evidence="9">
    <location>
        <begin position="117"/>
        <end position="138"/>
    </location>
</feature>
<evidence type="ECO:0000256" key="8">
    <source>
        <dbReference type="ARBA" id="ARBA00023288"/>
    </source>
</evidence>
<keyword evidence="5" id="KW-0732">Signal</keyword>
<dbReference type="EMBL" id="QSBY01000011">
    <property type="protein sequence ID" value="RHW67760.1"/>
    <property type="molecule type" value="Genomic_DNA"/>
</dbReference>
<feature type="compositionally biased region" description="Basic and acidic residues" evidence="9">
    <location>
        <begin position="128"/>
        <end position="138"/>
    </location>
</feature>
<dbReference type="AlphaFoldDB" id="A0A3L6KZS0"/>
<evidence type="ECO:0000256" key="3">
    <source>
        <dbReference type="ARBA" id="ARBA00022475"/>
    </source>
</evidence>
<gene>
    <name evidence="11" type="ORF">DPX39_110150300</name>
</gene>
<evidence type="ECO:0000313" key="12">
    <source>
        <dbReference type="Proteomes" id="UP000266743"/>
    </source>
</evidence>
<evidence type="ECO:0000256" key="9">
    <source>
        <dbReference type="SAM" id="MobiDB-lite"/>
    </source>
</evidence>
<evidence type="ECO:0000313" key="11">
    <source>
        <dbReference type="EMBL" id="RHW67760.1"/>
    </source>
</evidence>
<proteinExistence type="predicted"/>